<dbReference type="InterPro" id="IPR038591">
    <property type="entry name" value="NolW-like_sf"/>
</dbReference>
<dbReference type="Proteomes" id="UP000072660">
    <property type="component" value="Unassembled WGS sequence"/>
</dbReference>
<name>A0A139SXM6_9GAMM</name>
<keyword evidence="1" id="KW-0732">Signal</keyword>
<evidence type="ECO:0000259" key="2">
    <source>
        <dbReference type="Pfam" id="PF03958"/>
    </source>
</evidence>
<accession>A0A139SXM6</accession>
<evidence type="ECO:0000313" key="4">
    <source>
        <dbReference type="Proteomes" id="UP000072660"/>
    </source>
</evidence>
<comment type="caution">
    <text evidence="3">The sequence shown here is derived from an EMBL/GenBank/DDBJ whole genome shotgun (WGS) entry which is preliminary data.</text>
</comment>
<dbReference type="EMBL" id="LSZO01000038">
    <property type="protein sequence ID" value="KXU39151.1"/>
    <property type="molecule type" value="Genomic_DNA"/>
</dbReference>
<protein>
    <recommendedName>
        <fullName evidence="2">NolW-like domain-containing protein</fullName>
    </recommendedName>
</protein>
<feature type="signal peptide" evidence="1">
    <location>
        <begin position="1"/>
        <end position="18"/>
    </location>
</feature>
<dbReference type="AlphaFoldDB" id="A0A139SXM6"/>
<dbReference type="OrthoDB" id="5608150at2"/>
<evidence type="ECO:0000313" key="3">
    <source>
        <dbReference type="EMBL" id="KXU39151.1"/>
    </source>
</evidence>
<feature type="domain" description="NolW-like" evidence="2">
    <location>
        <begin position="21"/>
        <end position="78"/>
    </location>
</feature>
<dbReference type="Gene3D" id="3.30.1370.120">
    <property type="match status" value="1"/>
</dbReference>
<keyword evidence="4" id="KW-1185">Reference proteome</keyword>
<reference evidence="3 4" key="1">
    <citation type="submission" date="2016-02" db="EMBL/GenBank/DDBJ databases">
        <authorList>
            <person name="Wen L."/>
            <person name="He K."/>
            <person name="Yang H."/>
        </authorList>
    </citation>
    <scope>NUCLEOTIDE SEQUENCE [LARGE SCALE GENOMIC DNA]</scope>
    <source>
        <strain evidence="3 4">CV58</strain>
    </source>
</reference>
<dbReference type="RefSeq" id="WP_068387307.1">
    <property type="nucleotide sequence ID" value="NZ_LSZO01000038.1"/>
</dbReference>
<evidence type="ECO:0000256" key="1">
    <source>
        <dbReference type="SAM" id="SignalP"/>
    </source>
</evidence>
<dbReference type="Pfam" id="PF03958">
    <property type="entry name" value="Secretin_N"/>
    <property type="match status" value="1"/>
</dbReference>
<sequence>MKNLLVLLLVLFVQPALAAMEVIELNWRNADELLPTVQSVLGQDGNASAYGQKLIVNAPPAKIRELRELLTQLDTRPRRLLISVDRGGREQGALNDFSFDGTISGGNAEIKIGQGEVGGKDQVRIIRSTSAGGSSHIQQIQTNEGYAALIQGGQSVPIQNTWQDHRGNTHQQTDYRDLNQGLYVTATVSGDQVMLDISNQHNRLSGSGQINLEQVATRVSGRLGQWIELGAIGSEQNQQGRDILRSTSGQSSSDMQLRVKVELLD</sequence>
<proteinExistence type="predicted"/>
<feature type="chain" id="PRO_5007299559" description="NolW-like domain-containing protein" evidence="1">
    <location>
        <begin position="19"/>
        <end position="265"/>
    </location>
</feature>
<organism evidence="3 4">
    <name type="scientific">Ventosimonas gracilis</name>
    <dbReference type="NCBI Taxonomy" id="1680762"/>
    <lineage>
        <taxon>Bacteria</taxon>
        <taxon>Pseudomonadati</taxon>
        <taxon>Pseudomonadota</taxon>
        <taxon>Gammaproteobacteria</taxon>
        <taxon>Pseudomonadales</taxon>
        <taxon>Ventosimonadaceae</taxon>
        <taxon>Ventosimonas</taxon>
    </lineage>
</organism>
<dbReference type="InterPro" id="IPR005644">
    <property type="entry name" value="NolW-like"/>
</dbReference>
<gene>
    <name evidence="3" type="ORF">AXE65_10060</name>
</gene>